<organism evidence="2 3">
    <name type="scientific">Siminovitchia sediminis</name>
    <dbReference type="NCBI Taxonomy" id="1274353"/>
    <lineage>
        <taxon>Bacteria</taxon>
        <taxon>Bacillati</taxon>
        <taxon>Bacillota</taxon>
        <taxon>Bacilli</taxon>
        <taxon>Bacillales</taxon>
        <taxon>Bacillaceae</taxon>
        <taxon>Siminovitchia</taxon>
    </lineage>
</organism>
<keyword evidence="3" id="KW-1185">Reference proteome</keyword>
<keyword evidence="2" id="KW-0540">Nuclease</keyword>
<feature type="region of interest" description="Disordered" evidence="1">
    <location>
        <begin position="272"/>
        <end position="291"/>
    </location>
</feature>
<keyword evidence="2" id="KW-0255">Endonuclease</keyword>
<protein>
    <submittedName>
        <fullName evidence="2">HNH endonuclease</fullName>
    </submittedName>
</protein>
<sequence>MGFFRSVGKGIGTLSGGVIGGGVKLAGKAVKSEWVEEVGDGIKQASTVALDNAGQYIDGAVKGTYGAIKKDDFILQEGLDDLKDAAGRTFNGVKTTVTYTAKSAGATYEGIRLGDKEQAVQGVKNIGKVAAIATLAVGVLDLMDGVDTVDAEELETRNDHLAGDHHPVTGVPFEEKTVELPDGEFTGTFPVFDAAYEVNLPNDLYLQSDSVHFSYANIELYDELQSNPDLVKELQLTNTDIQQLAQGDTPEGYSWHHHEDAGVLQLVEEEIHHQTGHTGGRELWGGGAEYR</sequence>
<evidence type="ECO:0000313" key="2">
    <source>
        <dbReference type="EMBL" id="MFD1707871.1"/>
    </source>
</evidence>
<reference evidence="3" key="1">
    <citation type="journal article" date="2019" name="Int. J. Syst. Evol. Microbiol.">
        <title>The Global Catalogue of Microorganisms (GCM) 10K type strain sequencing project: providing services to taxonomists for standard genome sequencing and annotation.</title>
        <authorList>
            <consortium name="The Broad Institute Genomics Platform"/>
            <consortium name="The Broad Institute Genome Sequencing Center for Infectious Disease"/>
            <person name="Wu L."/>
            <person name="Ma J."/>
        </authorList>
    </citation>
    <scope>NUCLEOTIDE SEQUENCE [LARGE SCALE GENOMIC DNA]</scope>
    <source>
        <strain evidence="3">CGMCC 1.12295</strain>
    </source>
</reference>
<dbReference type="RefSeq" id="WP_380774711.1">
    <property type="nucleotide sequence ID" value="NZ_JBHUEO010000047.1"/>
</dbReference>
<feature type="compositionally biased region" description="Gly residues" evidence="1">
    <location>
        <begin position="282"/>
        <end position="291"/>
    </location>
</feature>
<dbReference type="Pfam" id="PF12639">
    <property type="entry name" value="Colicin-DNase"/>
    <property type="match status" value="1"/>
</dbReference>
<dbReference type="GO" id="GO:0004519">
    <property type="term" value="F:endonuclease activity"/>
    <property type="evidence" value="ECO:0007669"/>
    <property type="project" value="UniProtKB-KW"/>
</dbReference>
<accession>A0ABW4KKX4</accession>
<evidence type="ECO:0000256" key="1">
    <source>
        <dbReference type="SAM" id="MobiDB-lite"/>
    </source>
</evidence>
<evidence type="ECO:0000313" key="3">
    <source>
        <dbReference type="Proteomes" id="UP001597301"/>
    </source>
</evidence>
<gene>
    <name evidence="2" type="ORF">ACFSCZ_14185</name>
</gene>
<name>A0ABW4KKX4_9BACI</name>
<keyword evidence="2" id="KW-0378">Hydrolase</keyword>
<comment type="caution">
    <text evidence="2">The sequence shown here is derived from an EMBL/GenBank/DDBJ whole genome shotgun (WGS) entry which is preliminary data.</text>
</comment>
<proteinExistence type="predicted"/>
<dbReference type="EMBL" id="JBHUEO010000047">
    <property type="protein sequence ID" value="MFD1707871.1"/>
    <property type="molecule type" value="Genomic_DNA"/>
</dbReference>
<dbReference type="Proteomes" id="UP001597301">
    <property type="component" value="Unassembled WGS sequence"/>
</dbReference>